<proteinExistence type="predicted"/>
<dbReference type="EMBL" id="EU016575">
    <property type="protein sequence ID" value="ABZ06426.1"/>
    <property type="molecule type" value="Genomic_DNA"/>
</dbReference>
<accession>B3T1G7</accession>
<organism evidence="1">
    <name type="scientific">uncultured marine microorganism HF4000_009L19</name>
    <dbReference type="NCBI Taxonomy" id="455516"/>
    <lineage>
        <taxon>unclassified sequences</taxon>
        <taxon>environmental samples</taxon>
    </lineage>
</organism>
<reference evidence="1" key="1">
    <citation type="journal article" date="2008" name="ISME J.">
        <title>Genomic patterns of recombination, clonal divergence and environment in marine microbial populations.</title>
        <authorList>
            <person name="Konstantinidis K.T."/>
            <person name="Delong E.F."/>
        </authorList>
    </citation>
    <scope>NUCLEOTIDE SEQUENCE</scope>
</reference>
<dbReference type="AlphaFoldDB" id="B3T1G7"/>
<name>B3T1G7_9ZZZZ</name>
<protein>
    <submittedName>
        <fullName evidence="1">Uncharacterized protein</fullName>
    </submittedName>
</protein>
<sequence length="235" mass="25725">MVSKTLQTRALCVLAVLFLAPGGVHPRAGATQIDLWFAPDLAAYRVLVDAYRESRTREAIDGVLALETEAIHEMVDAVRALEDARVTGTDRDPYPHEQVFRAAAMLHVDTASALWSIGRETAAAAQMDLATRWVDLGARSPEPDGSFRRRWYLGVGLLVFDRGGWRAALSFVDRACEALPDDVPLLTTAAWLHEQVALAPVSPGDAGLAGLREAKDVKRRRSPCGCPARERGTWR</sequence>
<evidence type="ECO:0000313" key="1">
    <source>
        <dbReference type="EMBL" id="ABZ06426.1"/>
    </source>
</evidence>
<gene>
    <name evidence="1" type="ORF">ALOHA_HF4000009L19ctg2g1</name>
</gene>